<organism evidence="1">
    <name type="scientific">Shrimp hemocyte iridescent virus</name>
    <dbReference type="NCBI Taxonomy" id="2039780"/>
    <lineage>
        <taxon>Viruses</taxon>
        <taxon>Varidnaviria</taxon>
        <taxon>Bamfordvirae</taxon>
        <taxon>Nucleocytoviricota</taxon>
        <taxon>Megaviricetes</taxon>
        <taxon>Pimascovirales</taxon>
        <taxon>Pimascovirales incertae sedis</taxon>
        <taxon>Iridoviridae</taxon>
        <taxon>Betairidovirinae</taxon>
        <taxon>Decapodiridovirus</taxon>
        <taxon>Decapodiridovirus litopenaeus1</taxon>
        <taxon>Decapod iridescent virus 1</taxon>
    </lineage>
</organism>
<reference evidence="1" key="2">
    <citation type="journal article" date="2017" name="Sci. Rep.">
        <title>Characterization of a new member of Iridoviridae, Shrimp hemocyte iridescent virus (SHIV), found in white leg shrimp (Litopenaeus vannamei).</title>
        <authorList>
            <person name="Qiu L."/>
            <person name="Chen M.M."/>
            <person name="Wan X.Y."/>
            <person name="Li C."/>
            <person name="Zhang Q.L."/>
            <person name="Wang R.Y."/>
            <person name="Cheng D.Y."/>
            <person name="Dong X."/>
            <person name="Yang B."/>
            <person name="Wang X.H."/>
            <person name="Xiang J.H."/>
            <person name="Huang J."/>
        </authorList>
    </citation>
    <scope>NUCLEOTIDE SEQUENCE [LARGE SCALE GENOMIC DNA]</scope>
    <source>
        <strain evidence="1">20141215</strain>
    </source>
</reference>
<dbReference type="GeneID" id="65099864"/>
<dbReference type="KEGG" id="vg:65099864"/>
<reference evidence="1" key="1">
    <citation type="journal article" date="2017" name="Arch. Virol.">
        <title>Complete genome sequence of shrimp hemocyte iridescent virus (SHIV) isolated from white leg shrimp, Litopenaeus vannamei.</title>
        <authorList>
            <person name="Qiu L."/>
            <person name="Chen M.M."/>
            <person name="Wang R.Y."/>
            <person name="Wan X.Y."/>
            <person name="Li C."/>
            <person name="Zhang Q.L."/>
            <person name="Dong X."/>
            <person name="Yang B."/>
            <person name="Xiang J.H."/>
            <person name="Huang J."/>
        </authorList>
    </citation>
    <scope>NUCLEOTIDE SEQUENCE [LARGE SCALE GENOMIC DNA]</scope>
    <source>
        <strain evidence="1">20141215</strain>
    </source>
</reference>
<proteinExistence type="predicted"/>
<keyword evidence="2" id="KW-1185">Reference proteome</keyword>
<protein>
    <submittedName>
        <fullName evidence="1">Uncharacterized protein</fullName>
    </submittedName>
</protein>
<evidence type="ECO:0000313" key="1">
    <source>
        <dbReference type="EMBL" id="ATE87101.1"/>
    </source>
</evidence>
<name>A0A291B0T8_9VIRU</name>
<evidence type="ECO:0000313" key="2">
    <source>
        <dbReference type="Proteomes" id="UP000297192"/>
    </source>
</evidence>
<accession>A0A291B0T8</accession>
<dbReference type="Proteomes" id="UP000297192">
    <property type="component" value="Segment"/>
</dbReference>
<sequence>METKFRQLDEKINVTTDKINSLSGKIKYHINVIYDIISSDAFAIRLGMHEVFKRLLTDFNDGLKYFNFIKNTTSDDLKILLNIFNSNTYQNPVQLNVADIGRSHFDAIIFSLTQDWRSMIGPLTTTDSNMTRVQDAFFFIDKRQYDKQKEDLKRLIAENQQCVKIFMNCLFELDDLLKKLPREM</sequence>
<dbReference type="EMBL" id="MF599468">
    <property type="protein sequence ID" value="ATE87101.1"/>
    <property type="molecule type" value="Genomic_DNA"/>
</dbReference>
<dbReference type="RefSeq" id="YP_010084844.1">
    <property type="nucleotide sequence ID" value="NC_055165.1"/>
</dbReference>
<gene>
    <name evidence="1" type="primary">92R</name>
</gene>